<evidence type="ECO:0000313" key="2">
    <source>
        <dbReference type="Proteomes" id="UP000288096"/>
    </source>
</evidence>
<keyword evidence="2" id="KW-1185">Reference proteome</keyword>
<reference evidence="2" key="1">
    <citation type="submission" date="2017-11" db="EMBL/GenBank/DDBJ databases">
        <authorList>
            <person name="Watanabe M."/>
            <person name="Kojima H."/>
        </authorList>
    </citation>
    <scope>NUCLEOTIDE SEQUENCE [LARGE SCALE GENOMIC DNA]</scope>
    <source>
        <strain evidence="2">Tokyo 01</strain>
    </source>
</reference>
<gene>
    <name evidence="1" type="ORF">DENIS_2247</name>
</gene>
<protein>
    <recommendedName>
        <fullName evidence="3">Rhodanese domain-containing protein</fullName>
    </recommendedName>
</protein>
<evidence type="ECO:0000313" key="1">
    <source>
        <dbReference type="EMBL" id="GBC61287.1"/>
    </source>
</evidence>
<name>A0A401FWD6_9BACT</name>
<dbReference type="EMBL" id="BEXT01000001">
    <property type="protein sequence ID" value="GBC61287.1"/>
    <property type="molecule type" value="Genomic_DNA"/>
</dbReference>
<dbReference type="Proteomes" id="UP000288096">
    <property type="component" value="Unassembled WGS sequence"/>
</dbReference>
<evidence type="ECO:0008006" key="3">
    <source>
        <dbReference type="Google" id="ProtNLM"/>
    </source>
</evidence>
<accession>A0A401FWD6</accession>
<dbReference type="InterPro" id="IPR036873">
    <property type="entry name" value="Rhodanese-like_dom_sf"/>
</dbReference>
<dbReference type="SUPFAM" id="SSF52821">
    <property type="entry name" value="Rhodanese/Cell cycle control phosphatase"/>
    <property type="match status" value="1"/>
</dbReference>
<sequence>MKNRKFANSLTIFFTGLTLFFFCWLAGASAGEVAKMTKEELRNKLGRSDLVVMDVRTGKSWNNSEFKIRSARRESPDQVGTWAAGYPKDKVIVLYCA</sequence>
<reference evidence="2" key="2">
    <citation type="submission" date="2019-01" db="EMBL/GenBank/DDBJ databases">
        <title>Genome sequence of Desulfonema ishimotonii strain Tokyo 01.</title>
        <authorList>
            <person name="Fukui M."/>
        </authorList>
    </citation>
    <scope>NUCLEOTIDE SEQUENCE [LARGE SCALE GENOMIC DNA]</scope>
    <source>
        <strain evidence="2">Tokyo 01</strain>
    </source>
</reference>
<organism evidence="1 2">
    <name type="scientific">Desulfonema ishimotonii</name>
    <dbReference type="NCBI Taxonomy" id="45657"/>
    <lineage>
        <taxon>Bacteria</taxon>
        <taxon>Pseudomonadati</taxon>
        <taxon>Thermodesulfobacteriota</taxon>
        <taxon>Desulfobacteria</taxon>
        <taxon>Desulfobacterales</taxon>
        <taxon>Desulfococcaceae</taxon>
        <taxon>Desulfonema</taxon>
    </lineage>
</organism>
<dbReference type="Gene3D" id="3.40.250.10">
    <property type="entry name" value="Rhodanese-like domain"/>
    <property type="match status" value="1"/>
</dbReference>
<dbReference type="OrthoDB" id="5422839at2"/>
<comment type="caution">
    <text evidence="1">The sequence shown here is derived from an EMBL/GenBank/DDBJ whole genome shotgun (WGS) entry which is preliminary data.</text>
</comment>
<proteinExistence type="predicted"/>
<dbReference type="AlphaFoldDB" id="A0A401FWD6"/>